<sequence>MVDRLSALVGAGVITAGVSAAMLAGAGVAVADPDAATGGGDTTSKVESTDPPAADGTDTPDTTDDSTDTTEDTDEADEQNDEPDDGAEDTGDGGDDSTATDTTTTTDNSTSDNSTTDNSAIDNSDADAPAPAAPEGQSAVDEFDEAPADGIAVDEAQADEKAPAAESPLDTADPSNLDTAELTPAALIAPSSTSKPLATLRALDTVSEAAAAPARQTLLSLIGTVIFNIYSVAIRVLGGPPILPAGSTVTVRSSSLTIDCGDGYDVPADWYVPEGPTPTRLIYFQHGFMAAGPFYSYTAARLAEATHSIVVATSLTSNFLACDGCWVGGSPMHKAVADLFADGNTALAQSALAAGYSSTLLDGIEKIGLTGHSAGGGLAAGAAGFMTQNGSFDKLAGVVMLDGVGFGDVTPEALAKLPADFPIYNLAARAYYWNLSGTTNTALEEWRPGVFNGVKLADSSHGDAMLGGNVFVQIAMNLVTGWPRPENVKAAEVISAAWFNDMFTETAPSPESGFYGAPGAVLKIETSRGTATAQVLPGDTERVTFLDWLFTFGAKFLFGIDFATCAAEPVQRTAGSAETLELFSAPDTLLSLDGRTKAGQSIGQQCVVA</sequence>
<evidence type="ECO:0008006" key="5">
    <source>
        <dbReference type="Google" id="ProtNLM"/>
    </source>
</evidence>
<dbReference type="RefSeq" id="WP_183467082.1">
    <property type="nucleotide sequence ID" value="NZ_JACHVU010000002.1"/>
</dbReference>
<proteinExistence type="predicted"/>
<feature type="compositionally biased region" description="Low complexity" evidence="1">
    <location>
        <begin position="96"/>
        <end position="134"/>
    </location>
</feature>
<feature type="region of interest" description="Disordered" evidence="1">
    <location>
        <begin position="158"/>
        <end position="177"/>
    </location>
</feature>
<organism evidence="3 4">
    <name type="scientific">Mycolicibacterium iranicum</name>
    <name type="common">Mycobacterium iranicum</name>
    <dbReference type="NCBI Taxonomy" id="912594"/>
    <lineage>
        <taxon>Bacteria</taxon>
        <taxon>Bacillati</taxon>
        <taxon>Actinomycetota</taxon>
        <taxon>Actinomycetes</taxon>
        <taxon>Mycobacteriales</taxon>
        <taxon>Mycobacteriaceae</taxon>
        <taxon>Mycolicibacterium</taxon>
    </lineage>
</organism>
<accession>A0A839QBC3</accession>
<keyword evidence="4" id="KW-1185">Reference proteome</keyword>
<feature type="region of interest" description="Disordered" evidence="1">
    <location>
        <begin position="31"/>
        <end position="140"/>
    </location>
</feature>
<feature type="chain" id="PRO_5032382655" description="Alpha/beta hydrolase" evidence="2">
    <location>
        <begin position="32"/>
        <end position="609"/>
    </location>
</feature>
<keyword evidence="2" id="KW-0732">Signal</keyword>
<comment type="caution">
    <text evidence="3">The sequence shown here is derived from an EMBL/GenBank/DDBJ whole genome shotgun (WGS) entry which is preliminary data.</text>
</comment>
<dbReference type="Gene3D" id="3.40.50.1820">
    <property type="entry name" value="alpha/beta hydrolase"/>
    <property type="match status" value="1"/>
</dbReference>
<dbReference type="EMBL" id="JACHVU010000002">
    <property type="protein sequence ID" value="MBB2989821.1"/>
    <property type="molecule type" value="Genomic_DNA"/>
</dbReference>
<feature type="compositionally biased region" description="Low complexity" evidence="1">
    <location>
        <begin position="49"/>
        <end position="60"/>
    </location>
</feature>
<evidence type="ECO:0000256" key="2">
    <source>
        <dbReference type="SAM" id="SignalP"/>
    </source>
</evidence>
<feature type="compositionally biased region" description="Acidic residues" evidence="1">
    <location>
        <begin position="61"/>
        <end position="95"/>
    </location>
</feature>
<evidence type="ECO:0000313" key="3">
    <source>
        <dbReference type="EMBL" id="MBB2989821.1"/>
    </source>
</evidence>
<feature type="signal peptide" evidence="2">
    <location>
        <begin position="1"/>
        <end position="31"/>
    </location>
</feature>
<protein>
    <recommendedName>
        <fullName evidence="5">Alpha/beta hydrolase</fullName>
    </recommendedName>
</protein>
<dbReference type="Proteomes" id="UP000550501">
    <property type="component" value="Unassembled WGS sequence"/>
</dbReference>
<evidence type="ECO:0000313" key="4">
    <source>
        <dbReference type="Proteomes" id="UP000550501"/>
    </source>
</evidence>
<dbReference type="AlphaFoldDB" id="A0A839QBC3"/>
<name>A0A839QBC3_MYCIR</name>
<reference evidence="3 4" key="1">
    <citation type="submission" date="2020-08" db="EMBL/GenBank/DDBJ databases">
        <title>The Agave Microbiome: Exploring the role of microbial communities in plant adaptations to desert environments.</title>
        <authorList>
            <person name="Partida-Martinez L.P."/>
        </authorList>
    </citation>
    <scope>NUCLEOTIDE SEQUENCE [LARGE SCALE GENOMIC DNA]</scope>
    <source>
        <strain evidence="3 4">AT2.18</strain>
    </source>
</reference>
<dbReference type="SUPFAM" id="SSF53474">
    <property type="entry name" value="alpha/beta-Hydrolases"/>
    <property type="match status" value="1"/>
</dbReference>
<evidence type="ECO:0000256" key="1">
    <source>
        <dbReference type="SAM" id="MobiDB-lite"/>
    </source>
</evidence>
<dbReference type="InterPro" id="IPR029058">
    <property type="entry name" value="AB_hydrolase_fold"/>
</dbReference>
<gene>
    <name evidence="3" type="ORF">FHR72_001284</name>
</gene>